<keyword evidence="6 8" id="KW-0472">Membrane</keyword>
<evidence type="ECO:0000256" key="7">
    <source>
        <dbReference type="PROSITE-ProRule" id="PRU00023"/>
    </source>
</evidence>
<feature type="transmembrane region" description="Helical" evidence="8">
    <location>
        <begin position="497"/>
        <end position="522"/>
    </location>
</feature>
<evidence type="ECO:0000256" key="8">
    <source>
        <dbReference type="SAM" id="Phobius"/>
    </source>
</evidence>
<feature type="domain" description="PGG" evidence="9">
    <location>
        <begin position="418"/>
        <end position="521"/>
    </location>
</feature>
<evidence type="ECO:0000256" key="1">
    <source>
        <dbReference type="ARBA" id="ARBA00004141"/>
    </source>
</evidence>
<feature type="repeat" description="ANK" evidence="7">
    <location>
        <begin position="287"/>
        <end position="313"/>
    </location>
</feature>
<feature type="transmembrane region" description="Helical" evidence="8">
    <location>
        <begin position="569"/>
        <end position="590"/>
    </location>
</feature>
<dbReference type="PANTHER" id="PTHR24186:SF50">
    <property type="entry name" value="ANKYRIN REPEAT-CONTAINING PROTEIN ITN1-LIKE ISOFORM X1"/>
    <property type="match status" value="1"/>
</dbReference>
<reference evidence="10 11" key="1">
    <citation type="journal article" date="2021" name="Nat. Plants">
        <title>The Taxus genome provides insights into paclitaxel biosynthesis.</title>
        <authorList>
            <person name="Xiong X."/>
            <person name="Gou J."/>
            <person name="Liao Q."/>
            <person name="Li Y."/>
            <person name="Zhou Q."/>
            <person name="Bi G."/>
            <person name="Li C."/>
            <person name="Du R."/>
            <person name="Wang X."/>
            <person name="Sun T."/>
            <person name="Guo L."/>
            <person name="Liang H."/>
            <person name="Lu P."/>
            <person name="Wu Y."/>
            <person name="Zhang Z."/>
            <person name="Ro D.K."/>
            <person name="Shang Y."/>
            <person name="Huang S."/>
            <person name="Yan J."/>
        </authorList>
    </citation>
    <scope>NUCLEOTIDE SEQUENCE [LARGE SCALE GENOMIC DNA]</scope>
    <source>
        <strain evidence="10">Ta-2019</strain>
    </source>
</reference>
<organism evidence="10 11">
    <name type="scientific">Taxus chinensis</name>
    <name type="common">Chinese yew</name>
    <name type="synonym">Taxus wallichiana var. chinensis</name>
    <dbReference type="NCBI Taxonomy" id="29808"/>
    <lineage>
        <taxon>Eukaryota</taxon>
        <taxon>Viridiplantae</taxon>
        <taxon>Streptophyta</taxon>
        <taxon>Embryophyta</taxon>
        <taxon>Tracheophyta</taxon>
        <taxon>Spermatophyta</taxon>
        <taxon>Pinopsida</taxon>
        <taxon>Pinidae</taxon>
        <taxon>Conifers II</taxon>
        <taxon>Cupressales</taxon>
        <taxon>Taxaceae</taxon>
        <taxon>Taxus</taxon>
    </lineage>
</organism>
<dbReference type="Pfam" id="PF12796">
    <property type="entry name" value="Ank_2"/>
    <property type="match status" value="3"/>
</dbReference>
<keyword evidence="5 7" id="KW-0040">ANK repeat</keyword>
<feature type="repeat" description="ANK" evidence="7">
    <location>
        <begin position="127"/>
        <end position="149"/>
    </location>
</feature>
<dbReference type="Pfam" id="PF00023">
    <property type="entry name" value="Ank"/>
    <property type="match status" value="1"/>
</dbReference>
<keyword evidence="11" id="KW-1185">Reference proteome</keyword>
<dbReference type="SMART" id="SM00248">
    <property type="entry name" value="ANK"/>
    <property type="match status" value="10"/>
</dbReference>
<feature type="repeat" description="ANK" evidence="7">
    <location>
        <begin position="87"/>
        <end position="109"/>
    </location>
</feature>
<evidence type="ECO:0000256" key="2">
    <source>
        <dbReference type="ARBA" id="ARBA00022692"/>
    </source>
</evidence>
<dbReference type="InterPro" id="IPR036770">
    <property type="entry name" value="Ankyrin_rpt-contain_sf"/>
</dbReference>
<evidence type="ECO:0000259" key="9">
    <source>
        <dbReference type="Pfam" id="PF13962"/>
    </source>
</evidence>
<comment type="subcellular location">
    <subcellularLocation>
        <location evidence="1">Membrane</location>
        <topology evidence="1">Multi-pass membrane protein</topology>
    </subcellularLocation>
</comment>
<feature type="repeat" description="ANK" evidence="7">
    <location>
        <begin position="202"/>
        <end position="234"/>
    </location>
</feature>
<gene>
    <name evidence="10" type="ORF">KI387_038360</name>
</gene>
<feature type="transmembrane region" description="Helical" evidence="8">
    <location>
        <begin position="528"/>
        <end position="548"/>
    </location>
</feature>
<evidence type="ECO:0000313" key="10">
    <source>
        <dbReference type="EMBL" id="KAH9294772.1"/>
    </source>
</evidence>
<dbReference type="OMA" id="CEEGHIT"/>
<dbReference type="SUPFAM" id="SSF48403">
    <property type="entry name" value="Ankyrin repeat"/>
    <property type="match status" value="1"/>
</dbReference>
<name>A0AA38CD55_TAXCH</name>
<evidence type="ECO:0000256" key="4">
    <source>
        <dbReference type="ARBA" id="ARBA00022989"/>
    </source>
</evidence>
<feature type="transmembrane region" description="Helical" evidence="8">
    <location>
        <begin position="460"/>
        <end position="485"/>
    </location>
</feature>
<evidence type="ECO:0000256" key="6">
    <source>
        <dbReference type="ARBA" id="ARBA00023136"/>
    </source>
</evidence>
<evidence type="ECO:0000256" key="3">
    <source>
        <dbReference type="ARBA" id="ARBA00022737"/>
    </source>
</evidence>
<accession>A0AA38CD55</accession>
<keyword evidence="2 8" id="KW-0812">Transmembrane</keyword>
<dbReference type="Proteomes" id="UP000824469">
    <property type="component" value="Unassembled WGS sequence"/>
</dbReference>
<dbReference type="Gene3D" id="1.25.40.20">
    <property type="entry name" value="Ankyrin repeat-containing domain"/>
    <property type="match status" value="3"/>
</dbReference>
<dbReference type="AlphaFoldDB" id="A0AA38CD55"/>
<comment type="caution">
    <text evidence="10">The sequence shown here is derived from an EMBL/GenBank/DDBJ whole genome shotgun (WGS) entry which is preliminary data.</text>
</comment>
<dbReference type="InterPro" id="IPR002110">
    <property type="entry name" value="Ankyrin_rpt"/>
</dbReference>
<evidence type="ECO:0000313" key="11">
    <source>
        <dbReference type="Proteomes" id="UP000824469"/>
    </source>
</evidence>
<dbReference type="PANTHER" id="PTHR24186">
    <property type="entry name" value="PROTEIN PHOSPHATASE 1 REGULATORY SUBUNIT"/>
    <property type="match status" value="1"/>
</dbReference>
<keyword evidence="3" id="KW-0677">Repeat</keyword>
<dbReference type="EMBL" id="JAHRHJ020000011">
    <property type="protein sequence ID" value="KAH9294772.1"/>
    <property type="molecule type" value="Genomic_DNA"/>
</dbReference>
<dbReference type="GO" id="GO:0005886">
    <property type="term" value="C:plasma membrane"/>
    <property type="evidence" value="ECO:0007669"/>
    <property type="project" value="TreeGrafter"/>
</dbReference>
<proteinExistence type="predicted"/>
<dbReference type="PROSITE" id="PS50297">
    <property type="entry name" value="ANK_REP_REGION"/>
    <property type="match status" value="5"/>
</dbReference>
<protein>
    <recommendedName>
        <fullName evidence="9">PGG domain-containing protein</fullName>
    </recommendedName>
</protein>
<sequence>MGESVELEIVKGMDTRLYKAAEVGDVYVLNRLVKGNLKVLQEVTPLGNTALHIAASHGDLLFVEKLLQLVKQDLVVGREFISATDLQGNTALHVAAFHGRHKLVQRLLQLVERDLEAGGFLSAANSDGNTALHEAAKGGSYKVVEVLLQQHHNGDRDHGGLARAINHLGETALFTASEEGHTLIVEQLLPFISSDTEMKRVDGQTPLHCAVFKGHLGVVKKLLEHRPELAKQADEFGRTPLHMAALSPPYPTYPILGRNAMTSIYILQIVRLLLKKENSLCYRVDNNKQSPVHMAVKEGKYHLVRIILDHGRDCRELVDQDGRKPLHLAVMTAVQISDISELSPFRNMLFSLMSRGSINHRDNRGLTPLHIAMQNIEKDEILFHSIKEALQINGALLTPKMLEDTREKKRTTGKSQWKAETISINAVLIATVSFAAAFTLPGGLDSNPGDEPVAILIHTVLFKMFVICDAFAFCTSTASAILVHYAGVGKHHDPFQVIYSFYLLWSALISLLAAFGAAIHLVITSAQWLAVIVWVMLSLVPISILVMSSSSKRSIFRPERHKIWFALQFPLGLIVAISLFIFDIINVVVFSGPIYNVAHWVKKIVKR</sequence>
<keyword evidence="4 8" id="KW-1133">Transmembrane helix</keyword>
<feature type="repeat" description="ANK" evidence="7">
    <location>
        <begin position="46"/>
        <end position="68"/>
    </location>
</feature>
<dbReference type="PROSITE" id="PS50088">
    <property type="entry name" value="ANK_REPEAT"/>
    <property type="match status" value="5"/>
</dbReference>
<dbReference type="Pfam" id="PF13962">
    <property type="entry name" value="PGG"/>
    <property type="match status" value="1"/>
</dbReference>
<evidence type="ECO:0000256" key="5">
    <source>
        <dbReference type="ARBA" id="ARBA00023043"/>
    </source>
</evidence>
<dbReference type="InterPro" id="IPR026961">
    <property type="entry name" value="PGG_dom"/>
</dbReference>